<dbReference type="InterPro" id="IPR036237">
    <property type="entry name" value="Xyl_isomerase-like_sf"/>
</dbReference>
<dbReference type="EMBL" id="JACHVS010000001">
    <property type="protein sequence ID" value="MBB2994409.1"/>
    <property type="molecule type" value="Genomic_DNA"/>
</dbReference>
<gene>
    <name evidence="3" type="ORF">E9229_000600</name>
</gene>
<keyword evidence="1" id="KW-0119">Carbohydrate metabolism</keyword>
<evidence type="ECO:0000313" key="4">
    <source>
        <dbReference type="Proteomes" id="UP000523000"/>
    </source>
</evidence>
<dbReference type="AlphaFoldDB" id="A0A839QE30"/>
<organism evidence="3 4">
    <name type="scientific">Paeniglutamicibacter cryotolerans</name>
    <dbReference type="NCBI Taxonomy" id="670079"/>
    <lineage>
        <taxon>Bacteria</taxon>
        <taxon>Bacillati</taxon>
        <taxon>Actinomycetota</taxon>
        <taxon>Actinomycetes</taxon>
        <taxon>Micrococcales</taxon>
        <taxon>Micrococcaceae</taxon>
        <taxon>Paeniglutamicibacter</taxon>
    </lineage>
</organism>
<dbReference type="SUPFAM" id="SSF51658">
    <property type="entry name" value="Xylose isomerase-like"/>
    <property type="match status" value="1"/>
</dbReference>
<dbReference type="InterPro" id="IPR013022">
    <property type="entry name" value="Xyl_isomerase-like_TIM-brl"/>
</dbReference>
<feature type="domain" description="Xylose isomerase-like TIM barrel" evidence="2">
    <location>
        <begin position="26"/>
        <end position="273"/>
    </location>
</feature>
<dbReference type="PANTHER" id="PTHR12110:SF41">
    <property type="entry name" value="INOSOSE DEHYDRATASE"/>
    <property type="match status" value="1"/>
</dbReference>
<dbReference type="EC" id="5.1.3.30" evidence="3"/>
<protein>
    <submittedName>
        <fullName evidence="3">D-psicose/D-tagatose/L-ribulose 3-epimerase</fullName>
        <ecNumber evidence="3">5.1.3.30</ecNumber>
        <ecNumber evidence="3">5.1.3.31</ecNumber>
    </submittedName>
</protein>
<reference evidence="3 4" key="1">
    <citation type="submission" date="2020-08" db="EMBL/GenBank/DDBJ databases">
        <title>Sequencing the genomes of 1000 actinobacteria strains.</title>
        <authorList>
            <person name="Klenk H.-P."/>
        </authorList>
    </citation>
    <scope>NUCLEOTIDE SEQUENCE [LARGE SCALE GENOMIC DNA]</scope>
    <source>
        <strain evidence="3 4">DSM 22826</strain>
    </source>
</reference>
<dbReference type="RefSeq" id="WP_183509781.1">
    <property type="nucleotide sequence ID" value="NZ_BAABGK010000025.1"/>
</dbReference>
<dbReference type="GO" id="GO:0016853">
    <property type="term" value="F:isomerase activity"/>
    <property type="evidence" value="ECO:0007669"/>
    <property type="project" value="UniProtKB-KW"/>
</dbReference>
<dbReference type="Proteomes" id="UP000523000">
    <property type="component" value="Unassembled WGS sequence"/>
</dbReference>
<keyword evidence="4" id="KW-1185">Reference proteome</keyword>
<sequence length="289" mass="30488">MDRKLGVNTWIWTSPLNDDSLAELCAHAASLGFDAIELPLETPGDWDAAAAREVLADYRLTPVVIGAMAPGRNLIAASPGEIDSTGDYLRACIDAADAVGATTVAGPFYAATGRTWRMGEAERQAAYLQLRSHLAPLAEHAADRGICLAIEPLNRYETSLINTVDQALDALEPLLGPGLGLTLDSYHLNIEEQDIAAAVARATGHIAHVQVSGNDRGAVGADHFDWLGFLHALDLAGYAGPLCLESFTAHNASIAVAASIWRPLASTQDALAADSLGYLRNLQTGGTRP</sequence>
<evidence type="ECO:0000313" key="3">
    <source>
        <dbReference type="EMBL" id="MBB2994409.1"/>
    </source>
</evidence>
<dbReference type="Pfam" id="PF01261">
    <property type="entry name" value="AP_endonuc_2"/>
    <property type="match status" value="1"/>
</dbReference>
<accession>A0A839QE30</accession>
<dbReference type="Gene3D" id="3.20.20.150">
    <property type="entry name" value="Divalent-metal-dependent TIM barrel enzymes"/>
    <property type="match status" value="1"/>
</dbReference>
<proteinExistence type="predicted"/>
<comment type="caution">
    <text evidence="3">The sequence shown here is derived from an EMBL/GenBank/DDBJ whole genome shotgun (WGS) entry which is preliminary data.</text>
</comment>
<keyword evidence="3" id="KW-0413">Isomerase</keyword>
<evidence type="ECO:0000256" key="1">
    <source>
        <dbReference type="ARBA" id="ARBA00023277"/>
    </source>
</evidence>
<name>A0A839QE30_9MICC</name>
<dbReference type="InterPro" id="IPR050312">
    <property type="entry name" value="IolE/XylAMocC-like"/>
</dbReference>
<evidence type="ECO:0000259" key="2">
    <source>
        <dbReference type="Pfam" id="PF01261"/>
    </source>
</evidence>
<dbReference type="PANTHER" id="PTHR12110">
    <property type="entry name" value="HYDROXYPYRUVATE ISOMERASE"/>
    <property type="match status" value="1"/>
</dbReference>
<dbReference type="EC" id="5.1.3.31" evidence="3"/>